<organism evidence="8 9">
    <name type="scientific">Tepidiforma flava</name>
    <dbReference type="NCBI Taxonomy" id="3004094"/>
    <lineage>
        <taxon>Bacteria</taxon>
        <taxon>Bacillati</taxon>
        <taxon>Chloroflexota</taxon>
        <taxon>Tepidiformia</taxon>
        <taxon>Tepidiformales</taxon>
        <taxon>Tepidiformaceae</taxon>
        <taxon>Tepidiforma</taxon>
    </lineage>
</organism>
<feature type="binding site" evidence="6">
    <location>
        <position position="96"/>
    </location>
    <ligand>
        <name>substrate</name>
    </ligand>
</feature>
<dbReference type="EC" id="3.5.2.3" evidence="6"/>
<evidence type="ECO:0000256" key="5">
    <source>
        <dbReference type="ARBA" id="ARBA00022975"/>
    </source>
</evidence>
<evidence type="ECO:0000256" key="6">
    <source>
        <dbReference type="HAMAP-Rule" id="MF_00220"/>
    </source>
</evidence>
<feature type="binding site" evidence="6">
    <location>
        <position position="317"/>
    </location>
    <ligand>
        <name>substrate</name>
    </ligand>
</feature>
<dbReference type="Pfam" id="PF12890">
    <property type="entry name" value="DHOase"/>
    <property type="match status" value="1"/>
</dbReference>
<keyword evidence="3 6" id="KW-0479">Metal-binding</keyword>
<evidence type="ECO:0000256" key="4">
    <source>
        <dbReference type="ARBA" id="ARBA00022801"/>
    </source>
</evidence>
<dbReference type="InterPro" id="IPR024403">
    <property type="entry name" value="DHOase_cat"/>
</dbReference>
<accession>A0ABY7M5B9</accession>
<dbReference type="PANTHER" id="PTHR43668">
    <property type="entry name" value="ALLANTOINASE"/>
    <property type="match status" value="1"/>
</dbReference>
<evidence type="ECO:0000313" key="9">
    <source>
        <dbReference type="Proteomes" id="UP001212803"/>
    </source>
</evidence>
<name>A0ABY7M5B9_9CHLR</name>
<evidence type="ECO:0000256" key="3">
    <source>
        <dbReference type="ARBA" id="ARBA00022723"/>
    </source>
</evidence>
<gene>
    <name evidence="6" type="primary">pyrC</name>
    <name evidence="8" type="ORF">O0235_13180</name>
</gene>
<feature type="binding site" evidence="6">
    <location>
        <begin position="64"/>
        <end position="66"/>
    </location>
    <ligand>
        <name>substrate</name>
    </ligand>
</feature>
<evidence type="ECO:0000259" key="7">
    <source>
        <dbReference type="Pfam" id="PF12890"/>
    </source>
</evidence>
<keyword evidence="4 6" id="KW-0378">Hydrolase</keyword>
<reference evidence="8 9" key="1">
    <citation type="journal article" date="2023" name="ISME J.">
        <title>Thermophilic Dehalococcoidia with unusual traits shed light on an unexpected past.</title>
        <authorList>
            <person name="Palmer M."/>
            <person name="Covington J.K."/>
            <person name="Zhou E.M."/>
            <person name="Thomas S.C."/>
            <person name="Habib N."/>
            <person name="Seymour C.O."/>
            <person name="Lai D."/>
            <person name="Johnston J."/>
            <person name="Hashimi A."/>
            <person name="Jiao J.Y."/>
            <person name="Muok A.R."/>
            <person name="Liu L."/>
            <person name="Xian W.D."/>
            <person name="Zhi X.Y."/>
            <person name="Li M.M."/>
            <person name="Silva L.P."/>
            <person name="Bowen B.P."/>
            <person name="Louie K."/>
            <person name="Briegel A."/>
            <person name="Pett-Ridge J."/>
            <person name="Weber P.K."/>
            <person name="Tocheva E.I."/>
            <person name="Woyke T."/>
            <person name="Northen T.R."/>
            <person name="Mayali X."/>
            <person name="Li W.J."/>
            <person name="Hedlund B.P."/>
        </authorList>
    </citation>
    <scope>NUCLEOTIDE SEQUENCE [LARGE SCALE GENOMIC DNA]</scope>
    <source>
        <strain evidence="8 9">YIM 72310</strain>
    </source>
</reference>
<feature type="binding site" evidence="6">
    <location>
        <position position="286"/>
    </location>
    <ligand>
        <name>substrate</name>
    </ligand>
</feature>
<keyword evidence="5 6" id="KW-0665">Pyrimidine biosynthesis</keyword>
<dbReference type="PROSITE" id="PS00483">
    <property type="entry name" value="DIHYDROOROTASE_2"/>
    <property type="match status" value="1"/>
</dbReference>
<comment type="similarity">
    <text evidence="2 6">Belongs to the metallo-dependent hydrolases superfamily. DHOase family. Class I DHOase subfamily.</text>
</comment>
<dbReference type="Gene3D" id="2.30.40.10">
    <property type="entry name" value="Urease, subunit C, domain 1"/>
    <property type="match status" value="1"/>
</dbReference>
<dbReference type="SUPFAM" id="SSF51556">
    <property type="entry name" value="Metallo-dependent hydrolases"/>
    <property type="match status" value="1"/>
</dbReference>
<keyword evidence="6" id="KW-0862">Zinc</keyword>
<feature type="domain" description="Dihydroorotase catalytic" evidence="7">
    <location>
        <begin position="52"/>
        <end position="237"/>
    </location>
</feature>
<dbReference type="InterPro" id="IPR011059">
    <property type="entry name" value="Metal-dep_hydrolase_composite"/>
</dbReference>
<feature type="binding site" evidence="6">
    <location>
        <position position="234"/>
    </location>
    <ligand>
        <name>Zn(2+)</name>
        <dbReference type="ChEBI" id="CHEBI:29105"/>
        <label>2</label>
    </ligand>
</feature>
<dbReference type="InterPro" id="IPR004722">
    <property type="entry name" value="DHOase"/>
</dbReference>
<dbReference type="CDD" id="cd01317">
    <property type="entry name" value="DHOase_IIa"/>
    <property type="match status" value="1"/>
</dbReference>
<feature type="binding site" evidence="6">
    <location>
        <position position="181"/>
    </location>
    <ligand>
        <name>Zn(2+)</name>
        <dbReference type="ChEBI" id="CHEBI:29105"/>
        <label>2</label>
    </ligand>
</feature>
<evidence type="ECO:0000313" key="8">
    <source>
        <dbReference type="EMBL" id="WBL35714.1"/>
    </source>
</evidence>
<evidence type="ECO:0000256" key="2">
    <source>
        <dbReference type="ARBA" id="ARBA00010286"/>
    </source>
</evidence>
<dbReference type="PANTHER" id="PTHR43668:SF2">
    <property type="entry name" value="ALLANTOINASE"/>
    <property type="match status" value="1"/>
</dbReference>
<comment type="cofactor">
    <cofactor evidence="6">
        <name>Zn(2+)</name>
        <dbReference type="ChEBI" id="CHEBI:29105"/>
    </cofactor>
    <text evidence="6">Binds 2 Zn(2+) ions per subunit.</text>
</comment>
<dbReference type="Gene3D" id="3.20.20.140">
    <property type="entry name" value="Metal-dependent hydrolases"/>
    <property type="match status" value="1"/>
</dbReference>
<proteinExistence type="inferred from homology"/>
<dbReference type="InterPro" id="IPR032466">
    <property type="entry name" value="Metal_Hydrolase"/>
</dbReference>
<feature type="binding site" evidence="6">
    <location>
        <begin position="331"/>
        <end position="332"/>
    </location>
    <ligand>
        <name>substrate</name>
    </ligand>
</feature>
<dbReference type="InterPro" id="IPR002195">
    <property type="entry name" value="Dihydroorotase_CS"/>
</dbReference>
<feature type="binding site" evidence="6">
    <location>
        <position position="64"/>
    </location>
    <ligand>
        <name>Zn(2+)</name>
        <dbReference type="ChEBI" id="CHEBI:29105"/>
        <label>1</label>
    </ligand>
</feature>
<dbReference type="PROSITE" id="PS00482">
    <property type="entry name" value="DIHYDROOROTASE_1"/>
    <property type="match status" value="1"/>
</dbReference>
<keyword evidence="9" id="KW-1185">Reference proteome</keyword>
<comment type="catalytic activity">
    <reaction evidence="6">
        <text>(S)-dihydroorotate + H2O = N-carbamoyl-L-aspartate + H(+)</text>
        <dbReference type="Rhea" id="RHEA:24296"/>
        <dbReference type="ChEBI" id="CHEBI:15377"/>
        <dbReference type="ChEBI" id="CHEBI:15378"/>
        <dbReference type="ChEBI" id="CHEBI:30864"/>
        <dbReference type="ChEBI" id="CHEBI:32814"/>
        <dbReference type="EC" id="3.5.2.3"/>
    </reaction>
</comment>
<sequence>MTDRILVRGGRVIDPARGVDGVLDVLVESGYVADIRSRIDAAGARVIDAAGCVVAPGFVDLHAHLREPGFEQKGTIATETEAALRGGFTTICAMPNTRPAPDCGPVLESIADRFRRDGRVRILPIGCITRGREGRELAELAELAAGGVIAFSDDGSPVADPRLMRNALALAGALGLPLSEHCDSPEMHTGGAMNEGAVSERLGLSGQPAAAEAAAIARNIELAAAAGARLHIAHVTTARGVELIAEAKQRGLPITCEVTPSHLFLTEDAVAGGGPEPAYDTNAKINPPLRTEADRRALLAALDDGIIDAIATDHAPHAIEDKLLEFEDAAFGISCFESAASSLLTLAARGELRLERMVQALTSAPAACFGIDRRIPGAGRLEPGVSRDLVILDPAAEVTVDPARWASKGKNTPLAGQRLRGAVRAVIFDGTLAWEREGAHV</sequence>
<evidence type="ECO:0000256" key="1">
    <source>
        <dbReference type="ARBA" id="ARBA00002368"/>
    </source>
</evidence>
<comment type="function">
    <text evidence="1 6">Catalyzes the reversible cyclization of carbamoyl aspartate to dihydroorotate.</text>
</comment>
<protein>
    <recommendedName>
        <fullName evidence="6">Dihydroorotase</fullName>
        <shortName evidence="6">DHOase</shortName>
        <ecNumber evidence="6">3.5.2.3</ecNumber>
    </recommendedName>
</protein>
<dbReference type="HAMAP" id="MF_00220_B">
    <property type="entry name" value="PyrC_classI_B"/>
    <property type="match status" value="1"/>
</dbReference>
<feature type="binding site" evidence="6">
    <location>
        <position position="154"/>
    </location>
    <ligand>
        <name>Zn(2+)</name>
        <dbReference type="ChEBI" id="CHEBI:29105"/>
        <label>1</label>
    </ligand>
</feature>
<feature type="binding site" evidence="6">
    <location>
        <position position="154"/>
    </location>
    <ligand>
        <name>Zn(2+)</name>
        <dbReference type="ChEBI" id="CHEBI:29105"/>
        <label>2</label>
    </ligand>
</feature>
<dbReference type="SUPFAM" id="SSF51338">
    <property type="entry name" value="Composite domain of metallo-dependent hydrolases"/>
    <property type="match status" value="1"/>
</dbReference>
<feature type="binding site" evidence="6">
    <location>
        <position position="313"/>
    </location>
    <ligand>
        <name>Zn(2+)</name>
        <dbReference type="ChEBI" id="CHEBI:29105"/>
        <label>1</label>
    </ligand>
</feature>
<dbReference type="EMBL" id="CP115149">
    <property type="protein sequence ID" value="WBL35714.1"/>
    <property type="molecule type" value="Genomic_DNA"/>
</dbReference>
<comment type="pathway">
    <text evidence="6">Pyrimidine metabolism; UMP biosynthesis via de novo pathway; (S)-dihydroorotate from bicarbonate: step 3/3.</text>
</comment>
<dbReference type="Proteomes" id="UP001212803">
    <property type="component" value="Chromosome"/>
</dbReference>
<feature type="binding site" evidence="6">
    <location>
        <position position="62"/>
    </location>
    <ligand>
        <name>Zn(2+)</name>
        <dbReference type="ChEBI" id="CHEBI:29105"/>
        <label>1</label>
    </ligand>
</feature>
<feature type="active site" evidence="6">
    <location>
        <position position="313"/>
    </location>
</feature>
<dbReference type="InterPro" id="IPR050138">
    <property type="entry name" value="DHOase/Allantoinase_Hydrolase"/>
</dbReference>
<dbReference type="RefSeq" id="WP_270056239.1">
    <property type="nucleotide sequence ID" value="NZ_CP115149.1"/>
</dbReference>
<dbReference type="NCBIfam" id="TIGR00857">
    <property type="entry name" value="pyrC_multi"/>
    <property type="match status" value="1"/>
</dbReference>